<proteinExistence type="predicted"/>
<comment type="caution">
    <text evidence="1">The sequence shown here is derived from an EMBL/GenBank/DDBJ whole genome shotgun (WGS) entry which is preliminary data.</text>
</comment>
<evidence type="ECO:0000313" key="2">
    <source>
        <dbReference type="Proteomes" id="UP000298327"/>
    </source>
</evidence>
<reference evidence="1 2" key="1">
    <citation type="submission" date="2019-02" db="EMBL/GenBank/DDBJ databases">
        <title>Genome sequencing of the rare red list fungi Dentipellis fragilis.</title>
        <authorList>
            <person name="Buettner E."/>
            <person name="Kellner H."/>
        </authorList>
    </citation>
    <scope>NUCLEOTIDE SEQUENCE [LARGE SCALE GENOMIC DNA]</scope>
    <source>
        <strain evidence="1 2">DSM 105465</strain>
    </source>
</reference>
<dbReference type="OrthoDB" id="10356584at2759"/>
<protein>
    <submittedName>
        <fullName evidence="1">Uncharacterized protein</fullName>
    </submittedName>
</protein>
<evidence type="ECO:0000313" key="1">
    <source>
        <dbReference type="EMBL" id="TFY69189.1"/>
    </source>
</evidence>
<organism evidence="1 2">
    <name type="scientific">Dentipellis fragilis</name>
    <dbReference type="NCBI Taxonomy" id="205917"/>
    <lineage>
        <taxon>Eukaryota</taxon>
        <taxon>Fungi</taxon>
        <taxon>Dikarya</taxon>
        <taxon>Basidiomycota</taxon>
        <taxon>Agaricomycotina</taxon>
        <taxon>Agaricomycetes</taxon>
        <taxon>Russulales</taxon>
        <taxon>Hericiaceae</taxon>
        <taxon>Dentipellis</taxon>
    </lineage>
</organism>
<accession>A0A4Y9Z731</accession>
<dbReference type="AlphaFoldDB" id="A0A4Y9Z731"/>
<dbReference type="EMBL" id="SEOQ01000143">
    <property type="protein sequence ID" value="TFY69189.1"/>
    <property type="molecule type" value="Genomic_DNA"/>
</dbReference>
<sequence length="216" mass="24252">MLCEQSFVTHAFLRAVPADPLSPPAMWQAHLPTFRDLVRFRVPSIWCRFNGLILTLQAPVFAAHAVALLNRDAARISTLVGRKIVLHGLPFGRTFHFLRSGFLRFAIARTCCLQFSFGHFTVGRLLRNARVLSSSPAQARAAAHRVMPYASRRQHAGVAELECAAYPTLLSRVVQRASSFLRSHGYDRKMDAIVPLLQANQPRISDPGMFFVFIIR</sequence>
<gene>
    <name evidence="1" type="ORF">EVG20_g3245</name>
</gene>
<keyword evidence="2" id="KW-1185">Reference proteome</keyword>
<name>A0A4Y9Z731_9AGAM</name>
<dbReference type="Proteomes" id="UP000298327">
    <property type="component" value="Unassembled WGS sequence"/>
</dbReference>